<dbReference type="GO" id="GO:0016209">
    <property type="term" value="F:antioxidant activity"/>
    <property type="evidence" value="ECO:0007669"/>
    <property type="project" value="InterPro"/>
</dbReference>
<name>A0A1X1U0C9_9MYCO</name>
<dbReference type="InterPro" id="IPR050553">
    <property type="entry name" value="Thioredoxin_ResA/DsbE_sf"/>
</dbReference>
<dbReference type="Pfam" id="PF00578">
    <property type="entry name" value="AhpC-TSA"/>
    <property type="match status" value="1"/>
</dbReference>
<evidence type="ECO:0000313" key="3">
    <source>
        <dbReference type="Proteomes" id="UP000193465"/>
    </source>
</evidence>
<dbReference type="PANTHER" id="PTHR42852:SF17">
    <property type="entry name" value="THIOREDOXIN-LIKE PROTEIN HI_1115"/>
    <property type="match status" value="1"/>
</dbReference>
<evidence type="ECO:0000313" key="2">
    <source>
        <dbReference type="EMBL" id="ORV50089.1"/>
    </source>
</evidence>
<sequence length="170" mass="18073">MPPDKAPGRSRSAVALMALAAIAILIFGCGSQTRAENAQLDFTAQTLDGQPFSGASLSGRPAVLWFWAPWCPLCQRDAPMVAGLAAAHPKVTFVGVGAQDRLDTLRAFVARYGVDGFTELADTDASVWARFGVTRQPAYAFLHPDGRIEVVTGSLPEAELSRRLQALTGS</sequence>
<dbReference type="PROSITE" id="PS51352">
    <property type="entry name" value="THIOREDOXIN_2"/>
    <property type="match status" value="1"/>
</dbReference>
<dbReference type="PANTHER" id="PTHR42852">
    <property type="entry name" value="THIOL:DISULFIDE INTERCHANGE PROTEIN DSBE"/>
    <property type="match status" value="1"/>
</dbReference>
<dbReference type="STRING" id="188915.AWC02_05755"/>
<dbReference type="InterPro" id="IPR036249">
    <property type="entry name" value="Thioredoxin-like_sf"/>
</dbReference>
<feature type="domain" description="Thioredoxin" evidence="1">
    <location>
        <begin position="33"/>
        <end position="169"/>
    </location>
</feature>
<proteinExistence type="predicted"/>
<dbReference type="EMBL" id="LQOT01000019">
    <property type="protein sequence ID" value="ORV50089.1"/>
    <property type="molecule type" value="Genomic_DNA"/>
</dbReference>
<keyword evidence="3" id="KW-1185">Reference proteome</keyword>
<dbReference type="RefSeq" id="WP_207567996.1">
    <property type="nucleotide sequence ID" value="NZ_LQOT01000019.1"/>
</dbReference>
<gene>
    <name evidence="2" type="ORF">AWC02_05755</name>
</gene>
<dbReference type="AlphaFoldDB" id="A0A1X1U0C9"/>
<dbReference type="PROSITE" id="PS51257">
    <property type="entry name" value="PROKAR_LIPOPROTEIN"/>
    <property type="match status" value="1"/>
</dbReference>
<reference evidence="2 3" key="1">
    <citation type="submission" date="2016-01" db="EMBL/GenBank/DDBJ databases">
        <title>The new phylogeny of the genus Mycobacterium.</title>
        <authorList>
            <person name="Tarcisio F."/>
            <person name="Conor M."/>
            <person name="Antonella G."/>
            <person name="Elisabetta G."/>
            <person name="Giulia F.S."/>
            <person name="Sara T."/>
            <person name="Anna F."/>
            <person name="Clotilde B."/>
            <person name="Roberto B."/>
            <person name="Veronica D.S."/>
            <person name="Fabio R."/>
            <person name="Monica P."/>
            <person name="Olivier J."/>
            <person name="Enrico T."/>
            <person name="Nicola S."/>
        </authorList>
    </citation>
    <scope>NUCLEOTIDE SEQUENCE [LARGE SCALE GENOMIC DNA]</scope>
    <source>
        <strain evidence="2 3">ATCC 27353</strain>
    </source>
</reference>
<protein>
    <submittedName>
        <fullName evidence="2">Disulfide bond formation protein DsbF</fullName>
    </submittedName>
</protein>
<dbReference type="GO" id="GO:0016491">
    <property type="term" value="F:oxidoreductase activity"/>
    <property type="evidence" value="ECO:0007669"/>
    <property type="project" value="InterPro"/>
</dbReference>
<organism evidence="2 3">
    <name type="scientific">Mycolicibacter engbaekii</name>
    <dbReference type="NCBI Taxonomy" id="188915"/>
    <lineage>
        <taxon>Bacteria</taxon>
        <taxon>Bacillati</taxon>
        <taxon>Actinomycetota</taxon>
        <taxon>Actinomycetes</taxon>
        <taxon>Mycobacteriales</taxon>
        <taxon>Mycobacteriaceae</taxon>
        <taxon>Mycolicibacter</taxon>
    </lineage>
</organism>
<evidence type="ECO:0000259" key="1">
    <source>
        <dbReference type="PROSITE" id="PS51352"/>
    </source>
</evidence>
<accession>A0A1X1U0C9</accession>
<dbReference type="Proteomes" id="UP000193465">
    <property type="component" value="Unassembled WGS sequence"/>
</dbReference>
<comment type="caution">
    <text evidence="2">The sequence shown here is derived from an EMBL/GenBank/DDBJ whole genome shotgun (WGS) entry which is preliminary data.</text>
</comment>
<dbReference type="InterPro" id="IPR013766">
    <property type="entry name" value="Thioredoxin_domain"/>
</dbReference>
<dbReference type="Gene3D" id="3.40.30.10">
    <property type="entry name" value="Glutaredoxin"/>
    <property type="match status" value="1"/>
</dbReference>
<dbReference type="SUPFAM" id="SSF52833">
    <property type="entry name" value="Thioredoxin-like"/>
    <property type="match status" value="1"/>
</dbReference>
<dbReference type="InterPro" id="IPR000866">
    <property type="entry name" value="AhpC/TSA"/>
</dbReference>